<accession>A0A5A7SQZ3</accession>
<reference evidence="1 2" key="1">
    <citation type="submission" date="2019-08" db="EMBL/GenBank/DDBJ databases">
        <title>Draft genome sequences of two oriental melons (Cucumis melo L. var makuwa).</title>
        <authorList>
            <person name="Kwon S.-Y."/>
        </authorList>
    </citation>
    <scope>NUCLEOTIDE SEQUENCE [LARGE SCALE GENOMIC DNA]</scope>
    <source>
        <strain evidence="2">cv. SW 3</strain>
        <tissue evidence="1">Leaf</tissue>
    </source>
</reference>
<dbReference type="Proteomes" id="UP000321393">
    <property type="component" value="Unassembled WGS sequence"/>
</dbReference>
<protein>
    <submittedName>
        <fullName evidence="1">Uncharacterized protein</fullName>
    </submittedName>
</protein>
<evidence type="ECO:0000313" key="2">
    <source>
        <dbReference type="Proteomes" id="UP000321393"/>
    </source>
</evidence>
<name>A0A5A7SQZ3_CUCMM</name>
<organism evidence="1 2">
    <name type="scientific">Cucumis melo var. makuwa</name>
    <name type="common">Oriental melon</name>
    <dbReference type="NCBI Taxonomy" id="1194695"/>
    <lineage>
        <taxon>Eukaryota</taxon>
        <taxon>Viridiplantae</taxon>
        <taxon>Streptophyta</taxon>
        <taxon>Embryophyta</taxon>
        <taxon>Tracheophyta</taxon>
        <taxon>Spermatophyta</taxon>
        <taxon>Magnoliopsida</taxon>
        <taxon>eudicotyledons</taxon>
        <taxon>Gunneridae</taxon>
        <taxon>Pentapetalae</taxon>
        <taxon>rosids</taxon>
        <taxon>fabids</taxon>
        <taxon>Cucurbitales</taxon>
        <taxon>Cucurbitaceae</taxon>
        <taxon>Benincaseae</taxon>
        <taxon>Cucumis</taxon>
    </lineage>
</organism>
<gene>
    <name evidence="1" type="ORF">E6C27_scaffold999G00200</name>
</gene>
<dbReference type="AlphaFoldDB" id="A0A5A7SQZ3"/>
<dbReference type="EMBL" id="SSTE01021602">
    <property type="protein sequence ID" value="KAA0032456.1"/>
    <property type="molecule type" value="Genomic_DNA"/>
</dbReference>
<sequence length="97" mass="10640">MSLLIHQIFLFRVPHQALQETRVLSTYKNVEESEKNVEKGYADVFHDVGNNVERNESGEAFPTSCWYSVGNASPDAMTCVGQSSIGSSSPDGPYADP</sequence>
<evidence type="ECO:0000313" key="1">
    <source>
        <dbReference type="EMBL" id="KAA0032456.1"/>
    </source>
</evidence>
<comment type="caution">
    <text evidence="1">The sequence shown here is derived from an EMBL/GenBank/DDBJ whole genome shotgun (WGS) entry which is preliminary data.</text>
</comment>
<proteinExistence type="predicted"/>